<reference evidence="1 2" key="1">
    <citation type="journal article" date="2020" name="Cell">
        <title>Large-Scale Comparative Analyses of Tick Genomes Elucidate Their Genetic Diversity and Vector Capacities.</title>
        <authorList>
            <consortium name="Tick Genome and Microbiome Consortium (TIGMIC)"/>
            <person name="Jia N."/>
            <person name="Wang J."/>
            <person name="Shi W."/>
            <person name="Du L."/>
            <person name="Sun Y."/>
            <person name="Zhan W."/>
            <person name="Jiang J.F."/>
            <person name="Wang Q."/>
            <person name="Zhang B."/>
            <person name="Ji P."/>
            <person name="Bell-Sakyi L."/>
            <person name="Cui X.M."/>
            <person name="Yuan T.T."/>
            <person name="Jiang B.G."/>
            <person name="Yang W.F."/>
            <person name="Lam T.T."/>
            <person name="Chang Q.C."/>
            <person name="Ding S.J."/>
            <person name="Wang X.J."/>
            <person name="Zhu J.G."/>
            <person name="Ruan X.D."/>
            <person name="Zhao L."/>
            <person name="Wei J.T."/>
            <person name="Ye R.Z."/>
            <person name="Que T.C."/>
            <person name="Du C.H."/>
            <person name="Zhou Y.H."/>
            <person name="Cheng J.X."/>
            <person name="Dai P.F."/>
            <person name="Guo W.B."/>
            <person name="Han X.H."/>
            <person name="Huang E.J."/>
            <person name="Li L.F."/>
            <person name="Wei W."/>
            <person name="Gao Y.C."/>
            <person name="Liu J.Z."/>
            <person name="Shao H.Z."/>
            <person name="Wang X."/>
            <person name="Wang C.C."/>
            <person name="Yang T.C."/>
            <person name="Huo Q.B."/>
            <person name="Li W."/>
            <person name="Chen H.Y."/>
            <person name="Chen S.E."/>
            <person name="Zhou L.G."/>
            <person name="Ni X.B."/>
            <person name="Tian J.H."/>
            <person name="Sheng Y."/>
            <person name="Liu T."/>
            <person name="Pan Y.S."/>
            <person name="Xia L.Y."/>
            <person name="Li J."/>
            <person name="Zhao F."/>
            <person name="Cao W.C."/>
        </authorList>
    </citation>
    <scope>NUCLEOTIDE SEQUENCE [LARGE SCALE GENOMIC DNA]</scope>
    <source>
        <strain evidence="1">Iper-2018</strain>
    </source>
</reference>
<comment type="caution">
    <text evidence="1">The sequence shown here is derived from an EMBL/GenBank/DDBJ whole genome shotgun (WGS) entry which is preliminary data.</text>
</comment>
<name>A0AC60PP13_IXOPE</name>
<organism evidence="1 2">
    <name type="scientific">Ixodes persulcatus</name>
    <name type="common">Taiga tick</name>
    <dbReference type="NCBI Taxonomy" id="34615"/>
    <lineage>
        <taxon>Eukaryota</taxon>
        <taxon>Metazoa</taxon>
        <taxon>Ecdysozoa</taxon>
        <taxon>Arthropoda</taxon>
        <taxon>Chelicerata</taxon>
        <taxon>Arachnida</taxon>
        <taxon>Acari</taxon>
        <taxon>Parasitiformes</taxon>
        <taxon>Ixodida</taxon>
        <taxon>Ixodoidea</taxon>
        <taxon>Ixodidae</taxon>
        <taxon>Ixodinae</taxon>
        <taxon>Ixodes</taxon>
    </lineage>
</organism>
<protein>
    <submittedName>
        <fullName evidence="1">Uncharacterized protein</fullName>
    </submittedName>
</protein>
<accession>A0AC60PP13</accession>
<keyword evidence="2" id="KW-1185">Reference proteome</keyword>
<gene>
    <name evidence="1" type="ORF">HPB47_001439</name>
</gene>
<evidence type="ECO:0000313" key="1">
    <source>
        <dbReference type="EMBL" id="KAG0422776.1"/>
    </source>
</evidence>
<proteinExistence type="predicted"/>
<evidence type="ECO:0000313" key="2">
    <source>
        <dbReference type="Proteomes" id="UP000805193"/>
    </source>
</evidence>
<dbReference type="Proteomes" id="UP000805193">
    <property type="component" value="Unassembled WGS sequence"/>
</dbReference>
<sequence>MPRDMQHDALRFATEALEKFQVEEEIASYIADKFDEKYHSSWACNVECDVQCDVPSDWWTKSDGFWEHPPIYWIDFRLDRMTIRLWKYELFDLPTP</sequence>
<dbReference type="EMBL" id="JABSTQ010010184">
    <property type="protein sequence ID" value="KAG0422776.1"/>
    <property type="molecule type" value="Genomic_DNA"/>
</dbReference>